<dbReference type="STRING" id="1016849.A0A0D1VPS9"/>
<feature type="region of interest" description="Disordered" evidence="1">
    <location>
        <begin position="121"/>
        <end position="156"/>
    </location>
</feature>
<gene>
    <name evidence="3" type="ORF">PV11_09852</name>
</gene>
<evidence type="ECO:0000313" key="3">
    <source>
        <dbReference type="EMBL" id="KIV78095.1"/>
    </source>
</evidence>
<dbReference type="InterPro" id="IPR019622">
    <property type="entry name" value="Rrn9_dom"/>
</dbReference>
<organism evidence="3 4">
    <name type="scientific">Exophiala sideris</name>
    <dbReference type="NCBI Taxonomy" id="1016849"/>
    <lineage>
        <taxon>Eukaryota</taxon>
        <taxon>Fungi</taxon>
        <taxon>Dikarya</taxon>
        <taxon>Ascomycota</taxon>
        <taxon>Pezizomycotina</taxon>
        <taxon>Eurotiomycetes</taxon>
        <taxon>Chaetothyriomycetidae</taxon>
        <taxon>Chaetothyriales</taxon>
        <taxon>Herpotrichiellaceae</taxon>
        <taxon>Exophiala</taxon>
    </lineage>
</organism>
<feature type="compositionally biased region" description="Basic and acidic residues" evidence="1">
    <location>
        <begin position="519"/>
        <end position="531"/>
    </location>
</feature>
<evidence type="ECO:0000259" key="2">
    <source>
        <dbReference type="Pfam" id="PF10680"/>
    </source>
</evidence>
<feature type="region of interest" description="Disordered" evidence="1">
    <location>
        <begin position="349"/>
        <end position="412"/>
    </location>
</feature>
<feature type="compositionally biased region" description="Polar residues" evidence="1">
    <location>
        <begin position="18"/>
        <end position="30"/>
    </location>
</feature>
<feature type="region of interest" description="Disordered" evidence="1">
    <location>
        <begin position="519"/>
        <end position="541"/>
    </location>
</feature>
<dbReference type="EMBL" id="KN846954">
    <property type="protein sequence ID" value="KIV78095.1"/>
    <property type="molecule type" value="Genomic_DNA"/>
</dbReference>
<feature type="region of interest" description="Disordered" evidence="1">
    <location>
        <begin position="1"/>
        <end position="40"/>
    </location>
</feature>
<evidence type="ECO:0000256" key="1">
    <source>
        <dbReference type="SAM" id="MobiDB-lite"/>
    </source>
</evidence>
<dbReference type="Pfam" id="PF10680">
    <property type="entry name" value="RRN9"/>
    <property type="match status" value="1"/>
</dbReference>
<feature type="region of interest" description="Disordered" evidence="1">
    <location>
        <begin position="604"/>
        <end position="639"/>
    </location>
</feature>
<accession>A0A0D1VPS9</accession>
<sequence length="639" mass="71432">MDSESSHVQEVDDDDIASPTSADFRSSPQRQLADDLRNGLQSPTLSVTEKIIPSVVHQPFAQGENAETYFTRPNRYFGPASTWKSWTEEERTTAQSLDRTRGQDLGIHLINTSALKKRSRASRAEGKWKRVRKGKQRAASVLSTTGDDLEEEPSSGGDAFSIPKYWAAWPMPPGEVPREELLPRTGTGQGVRLADIPRPSASLEDWIVATATKIARDTWNARHWEARSPVPFERDMEVDHGPSKIEIDDAEDDSLEESDQEESGSESEDPDFPVFSSRPFPPSESVGTQEDAENNTGSEDDSATLERRPVPLADDEKAKRLFLPGARHVLSKVDDLLLGLHHARYAYASKPTGKRRGRHSHTLKGQSGDNETERTSSLPASRSRRRASSADTAISTVSSVATTSSKGSRRAQNLELRDWSDVVGMASLTGWDPEVVARASERCAELFGENMLFRNFHEGAPTEGNESFFTEHLAFETEGSEEPVEQEQEQVGLRTCPHESCPRHTLPFRKQWRLQRHLAEVHRSGRTDAQPRKPRLVQSRSTSLDVSDVDVDMLAPPDAILCPMKSCRRAKKPFSTGRALYDHVRRIHPHVDVQKVKRLEISRRGERRGRPTNQRRLRRASQGRSSSRITLSTSTSDAS</sequence>
<feature type="compositionally biased region" description="Basic and acidic residues" evidence="1">
    <location>
        <begin position="1"/>
        <end position="10"/>
    </location>
</feature>
<protein>
    <recommendedName>
        <fullName evidence="2">Rrn9 domain-containing protein</fullName>
    </recommendedName>
</protein>
<feature type="compositionally biased region" description="Low complexity" evidence="1">
    <location>
        <begin position="389"/>
        <end position="405"/>
    </location>
</feature>
<dbReference type="HOGENOM" id="CLU_381295_0_0_1"/>
<feature type="compositionally biased region" description="Acidic residues" evidence="1">
    <location>
        <begin position="248"/>
        <end position="271"/>
    </location>
</feature>
<evidence type="ECO:0000313" key="4">
    <source>
        <dbReference type="Proteomes" id="UP000053599"/>
    </source>
</evidence>
<dbReference type="Proteomes" id="UP000053599">
    <property type="component" value="Unassembled WGS sequence"/>
</dbReference>
<feature type="domain" description="Rrn9" evidence="2">
    <location>
        <begin position="97"/>
        <end position="180"/>
    </location>
</feature>
<dbReference type="AlphaFoldDB" id="A0A0D1VPS9"/>
<proteinExistence type="predicted"/>
<feature type="compositionally biased region" description="Basic residues" evidence="1">
    <location>
        <begin position="352"/>
        <end position="362"/>
    </location>
</feature>
<feature type="compositionally biased region" description="Acidic residues" evidence="1">
    <location>
        <begin position="290"/>
        <end position="303"/>
    </location>
</feature>
<feature type="region of interest" description="Disordered" evidence="1">
    <location>
        <begin position="247"/>
        <end position="312"/>
    </location>
</feature>
<name>A0A0D1VPS9_9EURO</name>
<feature type="compositionally biased region" description="Low complexity" evidence="1">
    <location>
        <begin position="624"/>
        <end position="639"/>
    </location>
</feature>
<dbReference type="OrthoDB" id="5412288at2759"/>
<reference evidence="3 4" key="1">
    <citation type="submission" date="2015-01" db="EMBL/GenBank/DDBJ databases">
        <title>The Genome Sequence of Exophiala sideris CBS121828.</title>
        <authorList>
            <consortium name="The Broad Institute Genomics Platform"/>
            <person name="Cuomo C."/>
            <person name="de Hoog S."/>
            <person name="Gorbushina A."/>
            <person name="Stielow B."/>
            <person name="Teixiera M."/>
            <person name="Abouelleil A."/>
            <person name="Chapman S.B."/>
            <person name="Priest M."/>
            <person name="Young S.K."/>
            <person name="Wortman J."/>
            <person name="Nusbaum C."/>
            <person name="Birren B."/>
        </authorList>
    </citation>
    <scope>NUCLEOTIDE SEQUENCE [LARGE SCALE GENOMIC DNA]</scope>
    <source>
        <strain evidence="3 4">CBS 121828</strain>
    </source>
</reference>